<protein>
    <submittedName>
        <fullName evidence="3">Uncharacterized protein</fullName>
    </submittedName>
</protein>
<reference evidence="3" key="1">
    <citation type="submission" date="2022-11" db="UniProtKB">
        <authorList>
            <consortium name="WormBaseParasite"/>
        </authorList>
    </citation>
    <scope>IDENTIFICATION</scope>
</reference>
<name>A0A914DL08_9BILA</name>
<evidence type="ECO:0000313" key="3">
    <source>
        <dbReference type="WBParaSite" id="ACRNAN_scaffold3015.g28070.t1"/>
    </source>
</evidence>
<proteinExistence type="predicted"/>
<evidence type="ECO:0000313" key="2">
    <source>
        <dbReference type="Proteomes" id="UP000887540"/>
    </source>
</evidence>
<keyword evidence="1" id="KW-0732">Signal</keyword>
<keyword evidence="2" id="KW-1185">Reference proteome</keyword>
<accession>A0A914DL08</accession>
<dbReference type="WBParaSite" id="ACRNAN_scaffold3015.g28070.t1">
    <property type="protein sequence ID" value="ACRNAN_scaffold3015.g28070.t1"/>
    <property type="gene ID" value="ACRNAN_scaffold3015.g28070"/>
</dbReference>
<sequence>MKASQFIIWFLVLSIFTRLCYSWGIDDSNDEDRRREREEQERLDRYVTCFSCCMSMCEAGGGTNCSGYCDGVCR</sequence>
<feature type="chain" id="PRO_5037586465" evidence="1">
    <location>
        <begin position="23"/>
        <end position="74"/>
    </location>
</feature>
<feature type="signal peptide" evidence="1">
    <location>
        <begin position="1"/>
        <end position="22"/>
    </location>
</feature>
<evidence type="ECO:0000256" key="1">
    <source>
        <dbReference type="SAM" id="SignalP"/>
    </source>
</evidence>
<dbReference type="Proteomes" id="UP000887540">
    <property type="component" value="Unplaced"/>
</dbReference>
<organism evidence="2 3">
    <name type="scientific">Acrobeloides nanus</name>
    <dbReference type="NCBI Taxonomy" id="290746"/>
    <lineage>
        <taxon>Eukaryota</taxon>
        <taxon>Metazoa</taxon>
        <taxon>Ecdysozoa</taxon>
        <taxon>Nematoda</taxon>
        <taxon>Chromadorea</taxon>
        <taxon>Rhabditida</taxon>
        <taxon>Tylenchina</taxon>
        <taxon>Cephalobomorpha</taxon>
        <taxon>Cephaloboidea</taxon>
        <taxon>Cephalobidae</taxon>
        <taxon>Acrobeloides</taxon>
    </lineage>
</organism>
<dbReference type="AlphaFoldDB" id="A0A914DL08"/>